<dbReference type="Proteomes" id="UP001149090">
    <property type="component" value="Unassembled WGS sequence"/>
</dbReference>
<dbReference type="Pfam" id="PF08698">
    <property type="entry name" value="Fcf2"/>
    <property type="match status" value="1"/>
</dbReference>
<evidence type="ECO:0000313" key="5">
    <source>
        <dbReference type="EMBL" id="KAJ5073467.1"/>
    </source>
</evidence>
<feature type="region of interest" description="Disordered" evidence="3">
    <location>
        <begin position="257"/>
        <end position="284"/>
    </location>
</feature>
<feature type="region of interest" description="Disordered" evidence="3">
    <location>
        <begin position="84"/>
        <end position="110"/>
    </location>
</feature>
<proteinExistence type="predicted"/>
<feature type="compositionally biased region" description="Basic and acidic residues" evidence="3">
    <location>
        <begin position="257"/>
        <end position="266"/>
    </location>
</feature>
<dbReference type="InterPro" id="IPR014810">
    <property type="entry name" value="Fcf2_C"/>
</dbReference>
<evidence type="ECO:0000313" key="6">
    <source>
        <dbReference type="Proteomes" id="UP001149090"/>
    </source>
</evidence>
<dbReference type="GO" id="GO:0003723">
    <property type="term" value="F:RNA binding"/>
    <property type="evidence" value="ECO:0007669"/>
    <property type="project" value="TreeGrafter"/>
</dbReference>
<dbReference type="GO" id="GO:0006396">
    <property type="term" value="P:RNA processing"/>
    <property type="evidence" value="ECO:0007669"/>
    <property type="project" value="TreeGrafter"/>
</dbReference>
<dbReference type="PANTHER" id="PTHR21686:SF12">
    <property type="entry name" value="DEOXYNUCLEOTIDYLTRANSFERASE TERMINAL-INTERACTING PROTEIN 2"/>
    <property type="match status" value="1"/>
</dbReference>
<dbReference type="OMA" id="EMLKMRK"/>
<comment type="subcellular location">
    <subcellularLocation>
        <location evidence="1">Nucleus</location>
        <location evidence="1">Nucleolus</location>
    </subcellularLocation>
</comment>
<keyword evidence="6" id="KW-1185">Reference proteome</keyword>
<name>A0A9Q0RAU5_ANAIG</name>
<comment type="caution">
    <text evidence="5">The sequence shown here is derived from an EMBL/GenBank/DDBJ whole genome shotgun (WGS) entry which is preliminary data.</text>
</comment>
<dbReference type="PANTHER" id="PTHR21686">
    <property type="entry name" value="DEOXYNUCLEOTIDYLTRANSFERASE TERMINAL-INTERACTING PROTEIN 2"/>
    <property type="match status" value="1"/>
</dbReference>
<gene>
    <name evidence="5" type="ORF">M0811_08584</name>
</gene>
<evidence type="ECO:0000259" key="4">
    <source>
        <dbReference type="Pfam" id="PF08698"/>
    </source>
</evidence>
<evidence type="ECO:0000256" key="3">
    <source>
        <dbReference type="SAM" id="MobiDB-lite"/>
    </source>
</evidence>
<feature type="compositionally biased region" description="Basic residues" evidence="3">
    <location>
        <begin position="267"/>
        <end position="284"/>
    </location>
</feature>
<evidence type="ECO:0000256" key="1">
    <source>
        <dbReference type="ARBA" id="ARBA00004604"/>
    </source>
</evidence>
<reference evidence="5" key="1">
    <citation type="submission" date="2022-10" db="EMBL/GenBank/DDBJ databases">
        <title>Novel sulphate-reducing endosymbionts in the free-living metamonad Anaeramoeba.</title>
        <authorList>
            <person name="Jerlstrom-Hultqvist J."/>
            <person name="Cepicka I."/>
            <person name="Gallot-Lavallee L."/>
            <person name="Salas-Leiva D."/>
            <person name="Curtis B.A."/>
            <person name="Zahonova K."/>
            <person name="Pipaliya S."/>
            <person name="Dacks J."/>
            <person name="Roger A.J."/>
        </authorList>
    </citation>
    <scope>NUCLEOTIDE SEQUENCE</scope>
    <source>
        <strain evidence="5">BMAN</strain>
    </source>
</reference>
<feature type="compositionally biased region" description="Basic and acidic residues" evidence="3">
    <location>
        <begin position="93"/>
        <end position="110"/>
    </location>
</feature>
<organism evidence="5 6">
    <name type="scientific">Anaeramoeba ignava</name>
    <name type="common">Anaerobic marine amoeba</name>
    <dbReference type="NCBI Taxonomy" id="1746090"/>
    <lineage>
        <taxon>Eukaryota</taxon>
        <taxon>Metamonada</taxon>
        <taxon>Anaeramoebidae</taxon>
        <taxon>Anaeramoeba</taxon>
    </lineage>
</organism>
<dbReference type="InterPro" id="IPR039883">
    <property type="entry name" value="Fcf2/DNTTIP2"/>
</dbReference>
<dbReference type="OrthoDB" id="427886at2759"/>
<sequence length="284" mass="34284">MKKLNLKEKQNLFEIIEENLFEKVVENFIQESLELQNQYIKQEQVFEETPTNKQTRNMNVSNFNENLSSQKLQNNLKKMELFLHKEKKSKKNNGQEKKRQEKERQEKERLEKKEEFLINSKIENEEVKKALEKSILKEIISSKETSVPPLKIKGKKGKTTKSAFHEIPEKEVTPEIMRDFKIIMNRKALDPKRFYKSSDYKHDQFPKRFYVGTVLDSPFDSSSDRIPRRQRAPTLAEQLLKDRNFKQFSQNKMKEINKKLKSEQFRRNKQNRNQNQRRKKRKNF</sequence>
<dbReference type="EMBL" id="JAPDFW010000074">
    <property type="protein sequence ID" value="KAJ5073467.1"/>
    <property type="molecule type" value="Genomic_DNA"/>
</dbReference>
<feature type="domain" description="Fcf2 pre-rRNA processing C-terminal" evidence="4">
    <location>
        <begin position="158"/>
        <end position="252"/>
    </location>
</feature>
<evidence type="ECO:0000256" key="2">
    <source>
        <dbReference type="ARBA" id="ARBA00023242"/>
    </source>
</evidence>
<dbReference type="AlphaFoldDB" id="A0A9Q0RAU5"/>
<protein>
    <recommendedName>
        <fullName evidence="4">Fcf2 pre-rRNA processing C-terminal domain-containing protein</fullName>
    </recommendedName>
</protein>
<dbReference type="GO" id="GO:0005730">
    <property type="term" value="C:nucleolus"/>
    <property type="evidence" value="ECO:0007669"/>
    <property type="project" value="UniProtKB-SubCell"/>
</dbReference>
<keyword evidence="2" id="KW-0539">Nucleus</keyword>
<accession>A0A9Q0RAU5</accession>